<feature type="transmembrane region" description="Helical" evidence="1">
    <location>
        <begin position="71"/>
        <end position="89"/>
    </location>
</feature>
<name>A0A1I4VD43_9BACT</name>
<feature type="transmembrane region" description="Helical" evidence="1">
    <location>
        <begin position="101"/>
        <end position="121"/>
    </location>
</feature>
<feature type="transmembrane region" description="Helical" evidence="1">
    <location>
        <begin position="6"/>
        <end position="25"/>
    </location>
</feature>
<evidence type="ECO:0000256" key="1">
    <source>
        <dbReference type="SAM" id="Phobius"/>
    </source>
</evidence>
<protein>
    <submittedName>
        <fullName evidence="2">Rod shape-determining protein MreD</fullName>
    </submittedName>
</protein>
<keyword evidence="3" id="KW-1185">Reference proteome</keyword>
<evidence type="ECO:0000313" key="3">
    <source>
        <dbReference type="Proteomes" id="UP000199611"/>
    </source>
</evidence>
<accession>A0A1I4VD43</accession>
<dbReference type="Proteomes" id="UP000199611">
    <property type="component" value="Unassembled WGS sequence"/>
</dbReference>
<organism evidence="2 3">
    <name type="scientific">Thermodesulforhabdus norvegica</name>
    <dbReference type="NCBI Taxonomy" id="39841"/>
    <lineage>
        <taxon>Bacteria</taxon>
        <taxon>Pseudomonadati</taxon>
        <taxon>Thermodesulfobacteriota</taxon>
        <taxon>Syntrophobacteria</taxon>
        <taxon>Syntrophobacterales</taxon>
        <taxon>Thermodesulforhabdaceae</taxon>
        <taxon>Thermodesulforhabdus</taxon>
    </lineage>
</organism>
<feature type="transmembrane region" description="Helical" evidence="1">
    <location>
        <begin position="141"/>
        <end position="160"/>
    </location>
</feature>
<proteinExistence type="predicted"/>
<dbReference type="STRING" id="39841.SAMN05660836_02220"/>
<evidence type="ECO:0000313" key="2">
    <source>
        <dbReference type="EMBL" id="SFM99104.1"/>
    </source>
</evidence>
<dbReference type="OrthoDB" id="5520725at2"/>
<dbReference type="RefSeq" id="WP_093395827.1">
    <property type="nucleotide sequence ID" value="NZ_FOUU01000009.1"/>
</dbReference>
<reference evidence="2 3" key="1">
    <citation type="submission" date="2016-10" db="EMBL/GenBank/DDBJ databases">
        <authorList>
            <person name="de Groot N.N."/>
        </authorList>
    </citation>
    <scope>NUCLEOTIDE SEQUENCE [LARGE SCALE GENOMIC DNA]</scope>
    <source>
        <strain evidence="2 3">DSM 9990</strain>
    </source>
</reference>
<keyword evidence="1" id="KW-0812">Transmembrane</keyword>
<keyword evidence="1" id="KW-1133">Transmembrane helix</keyword>
<gene>
    <name evidence="2" type="ORF">SAMN05660836_02220</name>
</gene>
<feature type="transmembrane region" description="Helical" evidence="1">
    <location>
        <begin position="37"/>
        <end position="65"/>
    </location>
</feature>
<dbReference type="AlphaFoldDB" id="A0A1I4VD43"/>
<dbReference type="EMBL" id="FOUU01000009">
    <property type="protein sequence ID" value="SFM99104.1"/>
    <property type="molecule type" value="Genomic_DNA"/>
</dbReference>
<sequence>MARTGITLRITIVFFLVLYLSWLVAYLHVPASIRPDLFFYFVVALGFMLPPLAHLIVAVAVGYFVDTLAGKLWGFHVASYVIIASIMRVSSDHMDIYSPFFHAVLIVAYVTLQQIFIALYAQGLWPEAGIEFFLKAWLAKVLVSTILGIPFIASLVRFMYQERT</sequence>
<keyword evidence="1" id="KW-0472">Membrane</keyword>